<gene>
    <name evidence="2" type="ORF">C2G38_211366</name>
</gene>
<dbReference type="AlphaFoldDB" id="A0A397URR1"/>
<dbReference type="Proteomes" id="UP000266673">
    <property type="component" value="Unassembled WGS sequence"/>
</dbReference>
<dbReference type="GO" id="GO:0005524">
    <property type="term" value="F:ATP binding"/>
    <property type="evidence" value="ECO:0007669"/>
    <property type="project" value="InterPro"/>
</dbReference>
<dbReference type="InterPro" id="IPR053215">
    <property type="entry name" value="TKL_Ser/Thr_kinase"/>
</dbReference>
<dbReference type="PANTHER" id="PTHR45756:SF1">
    <property type="entry name" value="PROTEIN KINASE DOMAIN CONTAINING PROTEIN"/>
    <property type="match status" value="1"/>
</dbReference>
<dbReference type="InterPro" id="IPR001245">
    <property type="entry name" value="Ser-Thr/Tyr_kinase_cat_dom"/>
</dbReference>
<keyword evidence="2" id="KW-0808">Transferase</keyword>
<proteinExistence type="predicted"/>
<dbReference type="EMBL" id="QKWP01001286">
    <property type="protein sequence ID" value="RIB10143.1"/>
    <property type="molecule type" value="Genomic_DNA"/>
</dbReference>
<reference evidence="2 3" key="1">
    <citation type="submission" date="2018-06" db="EMBL/GenBank/DDBJ databases">
        <title>Comparative genomics reveals the genomic features of Rhizophagus irregularis, R. cerebriforme, R. diaphanum and Gigaspora rosea, and their symbiotic lifestyle signature.</title>
        <authorList>
            <person name="Morin E."/>
            <person name="San Clemente H."/>
            <person name="Chen E.C.H."/>
            <person name="De La Providencia I."/>
            <person name="Hainaut M."/>
            <person name="Kuo A."/>
            <person name="Kohler A."/>
            <person name="Murat C."/>
            <person name="Tang N."/>
            <person name="Roy S."/>
            <person name="Loubradou J."/>
            <person name="Henrissat B."/>
            <person name="Grigoriev I.V."/>
            <person name="Corradi N."/>
            <person name="Roux C."/>
            <person name="Martin F.M."/>
        </authorList>
    </citation>
    <scope>NUCLEOTIDE SEQUENCE [LARGE SCALE GENOMIC DNA]</scope>
    <source>
        <strain evidence="2 3">DAOM 194757</strain>
    </source>
</reference>
<protein>
    <submittedName>
        <fullName evidence="2">Kinase-like domain-containing protein</fullName>
    </submittedName>
</protein>
<keyword evidence="2" id="KW-0418">Kinase</keyword>
<organism evidence="2 3">
    <name type="scientific">Gigaspora rosea</name>
    <dbReference type="NCBI Taxonomy" id="44941"/>
    <lineage>
        <taxon>Eukaryota</taxon>
        <taxon>Fungi</taxon>
        <taxon>Fungi incertae sedis</taxon>
        <taxon>Mucoromycota</taxon>
        <taxon>Glomeromycotina</taxon>
        <taxon>Glomeromycetes</taxon>
        <taxon>Diversisporales</taxon>
        <taxon>Gigasporaceae</taxon>
        <taxon>Gigaspora</taxon>
    </lineage>
</organism>
<dbReference type="InterPro" id="IPR011009">
    <property type="entry name" value="Kinase-like_dom_sf"/>
</dbReference>
<comment type="caution">
    <text evidence="2">The sequence shown here is derived from an EMBL/GenBank/DDBJ whole genome shotgun (WGS) entry which is preliminary data.</text>
</comment>
<dbReference type="InterPro" id="IPR000719">
    <property type="entry name" value="Prot_kinase_dom"/>
</dbReference>
<dbReference type="PANTHER" id="PTHR45756">
    <property type="entry name" value="PALMITOYLTRANSFERASE"/>
    <property type="match status" value="1"/>
</dbReference>
<accession>A0A397URR1</accession>
<dbReference type="SUPFAM" id="SSF56112">
    <property type="entry name" value="Protein kinase-like (PK-like)"/>
    <property type="match status" value="1"/>
</dbReference>
<name>A0A397URR1_9GLOM</name>
<keyword evidence="3" id="KW-1185">Reference proteome</keyword>
<feature type="domain" description="Protein kinase" evidence="1">
    <location>
        <begin position="1"/>
        <end position="95"/>
    </location>
</feature>
<evidence type="ECO:0000313" key="3">
    <source>
        <dbReference type="Proteomes" id="UP000266673"/>
    </source>
</evidence>
<evidence type="ECO:0000259" key="1">
    <source>
        <dbReference type="PROSITE" id="PS50011"/>
    </source>
</evidence>
<sequence length="171" mass="19632">MPYIAPEILQSGEYTQESDIYSLGIIMTELSTGQRPFYGHPFDIELALKICNGIRPGFSKRTPKCYIELSKQCMDSNPHNRPSAKDISSKLSKWRMILMNPSESISHEESDIKGDFISANDEIKTTQITLQNFQSSMYFSRLIKTKEIKQAYESAKFRDSQMCDLDVRNVK</sequence>
<dbReference type="OrthoDB" id="2420851at2759"/>
<dbReference type="Gene3D" id="1.10.510.10">
    <property type="entry name" value="Transferase(Phosphotransferase) domain 1"/>
    <property type="match status" value="1"/>
</dbReference>
<dbReference type="GO" id="GO:0004672">
    <property type="term" value="F:protein kinase activity"/>
    <property type="evidence" value="ECO:0007669"/>
    <property type="project" value="InterPro"/>
</dbReference>
<evidence type="ECO:0000313" key="2">
    <source>
        <dbReference type="EMBL" id="RIB10143.1"/>
    </source>
</evidence>
<dbReference type="Pfam" id="PF07714">
    <property type="entry name" value="PK_Tyr_Ser-Thr"/>
    <property type="match status" value="1"/>
</dbReference>
<dbReference type="PROSITE" id="PS50011">
    <property type="entry name" value="PROTEIN_KINASE_DOM"/>
    <property type="match status" value="1"/>
</dbReference>